<dbReference type="PANTHER" id="PTHR31707">
    <property type="entry name" value="PECTINESTERASE"/>
    <property type="match status" value="1"/>
</dbReference>
<keyword evidence="4" id="KW-0961">Cell wall biogenesis/degradation</keyword>
<feature type="transmembrane region" description="Helical" evidence="5">
    <location>
        <begin position="7"/>
        <end position="33"/>
    </location>
</feature>
<dbReference type="EC" id="3.1.1.11" evidence="4"/>
<dbReference type="AlphaFoldDB" id="A0AAV7EUB5"/>
<dbReference type="Proteomes" id="UP000825729">
    <property type="component" value="Unassembled WGS sequence"/>
</dbReference>
<dbReference type="EMBL" id="JAINDJ010000004">
    <property type="protein sequence ID" value="KAG9451436.1"/>
    <property type="molecule type" value="Genomic_DNA"/>
</dbReference>
<feature type="domain" description="Pectinesterase catalytic" evidence="6">
    <location>
        <begin position="61"/>
        <end position="174"/>
    </location>
</feature>
<evidence type="ECO:0000256" key="5">
    <source>
        <dbReference type="SAM" id="Phobius"/>
    </source>
</evidence>
<comment type="pathway">
    <text evidence="1 4">Glycan metabolism; pectin degradation; 2-dehydro-3-deoxy-D-gluconate from pectin: step 1/5.</text>
</comment>
<comment type="subcellular location">
    <subcellularLocation>
        <location evidence="4">Secreted</location>
        <location evidence="4">Cell wall</location>
    </subcellularLocation>
</comment>
<protein>
    <recommendedName>
        <fullName evidence="4">Pectinesterase</fullName>
        <ecNumber evidence="4">3.1.1.11</ecNumber>
    </recommendedName>
</protein>
<evidence type="ECO:0000256" key="1">
    <source>
        <dbReference type="ARBA" id="ARBA00005184"/>
    </source>
</evidence>
<keyword evidence="5" id="KW-0472">Membrane</keyword>
<comment type="function">
    <text evidence="4">Acts in the modification of cell walls via demethylesterification of cell wall pectin.</text>
</comment>
<organism evidence="7 8">
    <name type="scientific">Aristolochia fimbriata</name>
    <name type="common">White veined hardy Dutchman's pipe vine</name>
    <dbReference type="NCBI Taxonomy" id="158543"/>
    <lineage>
        <taxon>Eukaryota</taxon>
        <taxon>Viridiplantae</taxon>
        <taxon>Streptophyta</taxon>
        <taxon>Embryophyta</taxon>
        <taxon>Tracheophyta</taxon>
        <taxon>Spermatophyta</taxon>
        <taxon>Magnoliopsida</taxon>
        <taxon>Magnoliidae</taxon>
        <taxon>Piperales</taxon>
        <taxon>Aristolochiaceae</taxon>
        <taxon>Aristolochia</taxon>
    </lineage>
</organism>
<gene>
    <name evidence="7" type="ORF">H6P81_011401</name>
</gene>
<dbReference type="GO" id="GO:0045490">
    <property type="term" value="P:pectin catabolic process"/>
    <property type="evidence" value="ECO:0007669"/>
    <property type="project" value="UniProtKB-UniRule"/>
</dbReference>
<sequence length="197" mass="21132">MAARRTIVTSLVIVVSVFGLLLLGFFLGLHVYWRGNSGGDSRPPFPPPPSTPHKGRVVAADVTVAADGSGDFLSVSTALVAASSESSKRPFRIHVKAGVYRENVVVDKADVHLIGDGMGRSVIRSESLKNASAALVVAADGFVCMDLSIENGADELGRAGFAAFVRASYVAFFRPGKLLQLREDDRRLWREPVLPRV</sequence>
<dbReference type="GO" id="GO:0030599">
    <property type="term" value="F:pectinesterase activity"/>
    <property type="evidence" value="ECO:0007669"/>
    <property type="project" value="UniProtKB-UniRule"/>
</dbReference>
<dbReference type="PROSITE" id="PS00800">
    <property type="entry name" value="PECTINESTERASE_1"/>
    <property type="match status" value="1"/>
</dbReference>
<keyword evidence="3 4" id="KW-0063">Aspartyl esterase</keyword>
<keyword evidence="4" id="KW-0964">Secreted</keyword>
<dbReference type="Pfam" id="PF01095">
    <property type="entry name" value="Pectinesterase"/>
    <property type="match status" value="1"/>
</dbReference>
<keyword evidence="8" id="KW-1185">Reference proteome</keyword>
<dbReference type="SUPFAM" id="SSF51126">
    <property type="entry name" value="Pectin lyase-like"/>
    <property type="match status" value="1"/>
</dbReference>
<dbReference type="InterPro" id="IPR018040">
    <property type="entry name" value="Pectinesterase_Tyr_AS"/>
</dbReference>
<evidence type="ECO:0000256" key="2">
    <source>
        <dbReference type="ARBA" id="ARBA00022801"/>
    </source>
</evidence>
<keyword evidence="5" id="KW-0812">Transmembrane</keyword>
<dbReference type="InterPro" id="IPR000070">
    <property type="entry name" value="Pectinesterase_cat"/>
</dbReference>
<keyword evidence="2 4" id="KW-0378">Hydrolase</keyword>
<evidence type="ECO:0000256" key="4">
    <source>
        <dbReference type="RuleBase" id="RU000589"/>
    </source>
</evidence>
<comment type="caution">
    <text evidence="7">The sequence shown here is derived from an EMBL/GenBank/DDBJ whole genome shotgun (WGS) entry which is preliminary data.</text>
</comment>
<dbReference type="Gene3D" id="2.160.20.10">
    <property type="entry name" value="Single-stranded right-handed beta-helix, Pectin lyase-like"/>
    <property type="match status" value="1"/>
</dbReference>
<keyword evidence="5" id="KW-1133">Transmembrane helix</keyword>
<reference evidence="7 8" key="1">
    <citation type="submission" date="2021-07" db="EMBL/GenBank/DDBJ databases">
        <title>The Aristolochia fimbriata genome: insights into angiosperm evolution, floral development and chemical biosynthesis.</title>
        <authorList>
            <person name="Jiao Y."/>
        </authorList>
    </citation>
    <scope>NUCLEOTIDE SEQUENCE [LARGE SCALE GENOMIC DNA]</scope>
    <source>
        <strain evidence="7">IBCAS-2021</strain>
        <tissue evidence="7">Leaf</tissue>
    </source>
</reference>
<name>A0AAV7EUB5_ARIFI</name>
<accession>A0AAV7EUB5</accession>
<dbReference type="InterPro" id="IPR012334">
    <property type="entry name" value="Pectin_lyas_fold"/>
</dbReference>
<evidence type="ECO:0000256" key="3">
    <source>
        <dbReference type="ARBA" id="ARBA00023085"/>
    </source>
</evidence>
<keyword evidence="4" id="KW-0134">Cell wall</keyword>
<dbReference type="GO" id="GO:0042545">
    <property type="term" value="P:cell wall modification"/>
    <property type="evidence" value="ECO:0007669"/>
    <property type="project" value="UniProtKB-UniRule"/>
</dbReference>
<evidence type="ECO:0000313" key="7">
    <source>
        <dbReference type="EMBL" id="KAG9451436.1"/>
    </source>
</evidence>
<dbReference type="InterPro" id="IPR011050">
    <property type="entry name" value="Pectin_lyase_fold/virulence"/>
</dbReference>
<evidence type="ECO:0000313" key="8">
    <source>
        <dbReference type="Proteomes" id="UP000825729"/>
    </source>
</evidence>
<evidence type="ECO:0000259" key="6">
    <source>
        <dbReference type="Pfam" id="PF01095"/>
    </source>
</evidence>
<comment type="catalytic activity">
    <reaction evidence="4">
        <text>[(1-&gt;4)-alpha-D-galacturonosyl methyl ester](n) + n H2O = [(1-&gt;4)-alpha-D-galacturonosyl](n) + n methanol + n H(+)</text>
        <dbReference type="Rhea" id="RHEA:22380"/>
        <dbReference type="Rhea" id="RHEA-COMP:14570"/>
        <dbReference type="Rhea" id="RHEA-COMP:14573"/>
        <dbReference type="ChEBI" id="CHEBI:15377"/>
        <dbReference type="ChEBI" id="CHEBI:15378"/>
        <dbReference type="ChEBI" id="CHEBI:17790"/>
        <dbReference type="ChEBI" id="CHEBI:140522"/>
        <dbReference type="ChEBI" id="CHEBI:140523"/>
        <dbReference type="EC" id="3.1.1.11"/>
    </reaction>
</comment>
<proteinExistence type="predicted"/>